<accession>A0A0D3MW61</accession>
<dbReference type="Proteomes" id="UP000032690">
    <property type="component" value="Segment"/>
</dbReference>
<dbReference type="EMBL" id="KP027446">
    <property type="protein sequence ID" value="AJA42170.1"/>
    <property type="molecule type" value="Genomic_DNA"/>
</dbReference>
<organism evidence="1 2">
    <name type="scientific">Staphylococcus phage phiIPLA-RODI</name>
    <dbReference type="NCBI Taxonomy" id="1572703"/>
    <lineage>
        <taxon>Viruses</taxon>
        <taxon>Duplodnaviria</taxon>
        <taxon>Heunggongvirae</taxon>
        <taxon>Uroviricota</taxon>
        <taxon>Caudoviricetes</taxon>
        <taxon>Herelleviridae</taxon>
        <taxon>Twortvirinae</taxon>
        <taxon>Kayvirus</taxon>
        <taxon>Kayvirus rodi</taxon>
    </lineage>
</organism>
<name>A0A0D3MW61_9CAUD</name>
<dbReference type="GeneID" id="26623316"/>
<reference evidence="1 2" key="1">
    <citation type="journal article" date="2015" name="Appl. Environ. Microbiol.">
        <title>Two Phages, phiIPLA-RODI and phiIPLA-C1C, Lyse Mono- and Dual-Species Staphylococcal Biofilms.</title>
        <authorList>
            <person name="Gutierrez D."/>
            <person name="Vandenheuvel D."/>
            <person name="Martinez B."/>
            <person name="Rodriguez A."/>
            <person name="Lavigne R."/>
            <person name="Garcia P."/>
        </authorList>
    </citation>
    <scope>NUCLEOTIDE SEQUENCE [LARGE SCALE GENOMIC DNA]</scope>
</reference>
<protein>
    <submittedName>
        <fullName evidence="1">Uncharacterized protein</fullName>
    </submittedName>
</protein>
<evidence type="ECO:0000313" key="2">
    <source>
        <dbReference type="Proteomes" id="UP000032690"/>
    </source>
</evidence>
<dbReference type="KEGG" id="vg:26623316"/>
<dbReference type="RefSeq" id="YP_009196044.1">
    <property type="nucleotide sequence ID" value="NC_028765.1"/>
</dbReference>
<sequence length="48" mass="5613">MSTLIKKIKKEYTLYASNTIIEYLAGTRKTLPQDLENILRKEIEILSK</sequence>
<proteinExistence type="predicted"/>
<evidence type="ECO:0000313" key="1">
    <source>
        <dbReference type="EMBL" id="AJA42170.1"/>
    </source>
</evidence>
<keyword evidence="2" id="KW-1185">Reference proteome</keyword>